<protein>
    <submittedName>
        <fullName evidence="6">LPS export ABC transporter protein LptC</fullName>
    </submittedName>
</protein>
<evidence type="ECO:0000256" key="5">
    <source>
        <dbReference type="ARBA" id="ARBA00023136"/>
    </source>
</evidence>
<evidence type="ECO:0000256" key="3">
    <source>
        <dbReference type="ARBA" id="ARBA00022692"/>
    </source>
</evidence>
<dbReference type="PANTHER" id="PTHR37481:SF1">
    <property type="entry name" value="LIPOPOLYSACCHARIDE EXPORT SYSTEM PROTEIN LPTC"/>
    <property type="match status" value="1"/>
</dbReference>
<dbReference type="NCBIfam" id="TIGR04409">
    <property type="entry name" value="LptC_YrbK"/>
    <property type="match status" value="1"/>
</dbReference>
<evidence type="ECO:0000313" key="7">
    <source>
        <dbReference type="Proteomes" id="UP000287853"/>
    </source>
</evidence>
<comment type="caution">
    <text evidence="6">The sequence shown here is derived from an EMBL/GenBank/DDBJ whole genome shotgun (WGS) entry which is preliminary data.</text>
</comment>
<evidence type="ECO:0000256" key="1">
    <source>
        <dbReference type="ARBA" id="ARBA00022475"/>
    </source>
</evidence>
<organism evidence="6 7">
    <name type="scientific">Candidatus Electrothrix aarhusensis</name>
    <dbReference type="NCBI Taxonomy" id="1859131"/>
    <lineage>
        <taxon>Bacteria</taxon>
        <taxon>Pseudomonadati</taxon>
        <taxon>Thermodesulfobacteriota</taxon>
        <taxon>Desulfobulbia</taxon>
        <taxon>Desulfobulbales</taxon>
        <taxon>Desulfobulbaceae</taxon>
        <taxon>Candidatus Electrothrix</taxon>
    </lineage>
</organism>
<dbReference type="Proteomes" id="UP000287853">
    <property type="component" value="Unassembled WGS sequence"/>
</dbReference>
<name>A0A444IQB9_9BACT</name>
<keyword evidence="5" id="KW-0472">Membrane</keyword>
<reference evidence="6 7" key="1">
    <citation type="submission" date="2017-01" db="EMBL/GenBank/DDBJ databases">
        <title>The cable genome- insights into the physiology and evolution of filamentous bacteria capable of sulfide oxidation via long distance electron transfer.</title>
        <authorList>
            <person name="Schreiber L."/>
            <person name="Bjerg J.T."/>
            <person name="Boggild A."/>
            <person name="Van De Vossenberg J."/>
            <person name="Meysman F."/>
            <person name="Nielsen L.P."/>
            <person name="Schramm A."/>
            <person name="Kjeldsen K.U."/>
        </authorList>
    </citation>
    <scope>NUCLEOTIDE SEQUENCE [LARGE SCALE GENOMIC DNA]</scope>
    <source>
        <strain evidence="6">MCF</strain>
    </source>
</reference>
<sequence>MIGNYRNLLWVIPIGIIAASPLWEGYVANFLKPRGGYDKVAERAYQEQSQDFVMDDVLITFTNEGVQTWTIKAEQAQTGKTDREIHMIDVDALYNKKGESPISITSTNGKYQMDDQHLTLIDDVVIIKPLQYEKMYSDLLHYYDTTKMLISPGDVKIKGPKFNLKGGRMDYDVSTGAYDFNDRVEVVL</sequence>
<dbReference type="InterPro" id="IPR026265">
    <property type="entry name" value="LptC"/>
</dbReference>
<evidence type="ECO:0000256" key="4">
    <source>
        <dbReference type="ARBA" id="ARBA00022989"/>
    </source>
</evidence>
<evidence type="ECO:0000313" key="6">
    <source>
        <dbReference type="EMBL" id="RWX43039.1"/>
    </source>
</evidence>
<dbReference type="EMBL" id="MTKO01000133">
    <property type="protein sequence ID" value="RWX43039.1"/>
    <property type="molecule type" value="Genomic_DNA"/>
</dbReference>
<keyword evidence="2" id="KW-0997">Cell inner membrane</keyword>
<dbReference type="Gene3D" id="2.60.450.10">
    <property type="entry name" value="Lipopolysaccharide (LPS) transport protein A like domain"/>
    <property type="match status" value="1"/>
</dbReference>
<accession>A0A444IQB9</accession>
<dbReference type="AlphaFoldDB" id="A0A444IQB9"/>
<keyword evidence="4" id="KW-1133">Transmembrane helix</keyword>
<evidence type="ECO:0000256" key="2">
    <source>
        <dbReference type="ARBA" id="ARBA00022519"/>
    </source>
</evidence>
<keyword evidence="3" id="KW-0812">Transmembrane</keyword>
<dbReference type="GO" id="GO:0005886">
    <property type="term" value="C:plasma membrane"/>
    <property type="evidence" value="ECO:0007669"/>
    <property type="project" value="InterPro"/>
</dbReference>
<dbReference type="GO" id="GO:0015221">
    <property type="term" value="F:lipopolysaccharide transmembrane transporter activity"/>
    <property type="evidence" value="ECO:0007669"/>
    <property type="project" value="InterPro"/>
</dbReference>
<keyword evidence="1" id="KW-1003">Cell membrane</keyword>
<dbReference type="GO" id="GO:0017089">
    <property type="term" value="F:glycolipid transfer activity"/>
    <property type="evidence" value="ECO:0007669"/>
    <property type="project" value="TreeGrafter"/>
</dbReference>
<dbReference type="InterPro" id="IPR010664">
    <property type="entry name" value="LipoPS_assembly_LptC-rel"/>
</dbReference>
<dbReference type="PANTHER" id="PTHR37481">
    <property type="entry name" value="LIPOPOLYSACCHARIDE EXPORT SYSTEM PROTEIN LPTC"/>
    <property type="match status" value="1"/>
</dbReference>
<dbReference type="Pfam" id="PF06835">
    <property type="entry name" value="LptC"/>
    <property type="match status" value="1"/>
</dbReference>
<keyword evidence="7" id="KW-1185">Reference proteome</keyword>
<dbReference type="GO" id="GO:0030288">
    <property type="term" value="C:outer membrane-bounded periplasmic space"/>
    <property type="evidence" value="ECO:0007669"/>
    <property type="project" value="TreeGrafter"/>
</dbReference>
<proteinExistence type="predicted"/>
<dbReference type="InterPro" id="IPR052363">
    <property type="entry name" value="LPS_export_LptC"/>
</dbReference>
<gene>
    <name evidence="6" type="ORF">H206_03235</name>
</gene>